<dbReference type="EMBL" id="CYHG01000005">
    <property type="protein sequence ID" value="CUB03977.1"/>
    <property type="molecule type" value="Genomic_DNA"/>
</dbReference>
<keyword evidence="3" id="KW-1185">Reference proteome</keyword>
<keyword evidence="2" id="KW-0378">Hydrolase</keyword>
<dbReference type="GO" id="GO:0016887">
    <property type="term" value="F:ATP hydrolysis activity"/>
    <property type="evidence" value="ECO:0007669"/>
    <property type="project" value="InterPro"/>
</dbReference>
<sequence length="1221" mass="139578">MKICSLRFENLNSLKGKWFIDFEAEPFKDAGIFAITGPTGAGKSTLLDAICLALYHQTPRVSVSQSDNEVMTRHTGYCSAEVVFEVKGKRYVSSWEQKRARNKPDGNLQPIQCSLSVSDGEVLADKIAQKQAQIADITGLDFARFTRSMMLAQGGFAAFLNAKTDERAELLEELTGTEVYADISRRVFEKHREQKVRIKQLEAVQSSHKLMDEEDWQGLQQQKNAVEQCKTDVEHNLTAFQHVWDWYQQAERLQQRLSQQQQQAEQAADHLVAIEPDNLRLQASVEAQRIEPDYRTLQKTEQTLRSWQTLEADLIMQSDALSEQGRQLESQVTQSEASLHLKKSQQEEFEQAAIAEWLPLEAELSSLQRIITEAEKNVLTSQSQLNQLENDQQRMQQLKGQAEAQRQSHNQALMRWKDGAQALASRAKWQLQADNLRSFQSRQKEVKQAYQQAQQERMRLSEKLEANAERSHSLTQQSDNLTAQLEELNISLQDLIQGQPYQAWLDELEVLSQQQSDGQRQLQVAERYLQLQQANRQNLAQQSELRAALEQFSQRALAAQASLDVLAQHIEDVQQRIHLQQRVAILEQERRLLEPDCPCPLCGAKEHDLSLVENLVQDQALAERLSHYQAQQSQQQSILQQDQQEVARINGRLEVIFSSLQETESEMEQLSQQFIWSMESDCDIGGLRQSLVDLSSKIEHYKQANRHYQDLEQRRRELSEQLSKLAQTQYQVDIDVQQAKQQWQQLSQRLSENDTSSQQLQQEEQALAQVLYHSISELVADDSLLDAAPYDLAAIEHSLEAWQTAQQQCQQLDQKIDECQWHLGQLAQQVQLKSRQLQEETARCHEFKLRLSSLSQQYQEGLMGKTVQQHRTELTLHVDAARQEKERVAALLSEHKLTVTQLATRLEQTRAQLTQASHELRDTTQHWDRLLQTSGFDSQELWQAALLDQDEQAHLQQQKVTAEQNVQQSQAIIAQIQTEQLAHQQAFEQLPEIELFESVAELMPKIEALKERYQALLVESGQIAERIETELHKRASNQVMLQEIAQEKAEFEWLDDLNGLIGSADGARFRRYAQSVTLDHLVWLANRHLLTLHGRYQLGRQKGEGLFLEVIDRWQGDIRRNTKTLSGGESFLVSLALAVALSELVSHKTSIDSLFLDEGFGTLDSETLDVALDALDRLNSTGKTIGVISHVEALKERVPVQLQVNKHAGLGLSTLASNFRG</sequence>
<keyword evidence="2" id="KW-0540">Nuclease</keyword>
<dbReference type="GO" id="GO:0004527">
    <property type="term" value="F:exonuclease activity"/>
    <property type="evidence" value="ECO:0007669"/>
    <property type="project" value="UniProtKB-KW"/>
</dbReference>
<dbReference type="STRING" id="1137284.GCA_001418205_01836"/>
<dbReference type="Pfam" id="PF13555">
    <property type="entry name" value="AAA_29"/>
    <property type="match status" value="1"/>
</dbReference>
<organism evidence="2 3">
    <name type="scientific">Marinomonas fungiae</name>
    <dbReference type="NCBI Taxonomy" id="1137284"/>
    <lineage>
        <taxon>Bacteria</taxon>
        <taxon>Pseudomonadati</taxon>
        <taxon>Pseudomonadota</taxon>
        <taxon>Gammaproteobacteria</taxon>
        <taxon>Oceanospirillales</taxon>
        <taxon>Oceanospirillaceae</taxon>
        <taxon>Marinomonas</taxon>
    </lineage>
</organism>
<dbReference type="OrthoDB" id="9795626at2"/>
<dbReference type="RefSeq" id="WP_055462937.1">
    <property type="nucleotide sequence ID" value="NZ_CYHG01000005.1"/>
</dbReference>
<feature type="coiled-coil region" evidence="1">
    <location>
        <begin position="653"/>
        <end position="728"/>
    </location>
</feature>
<dbReference type="PANTHER" id="PTHR32114:SF2">
    <property type="entry name" value="ABC TRANSPORTER ABCH.3"/>
    <property type="match status" value="1"/>
</dbReference>
<name>A0A0K6IKY3_9GAMM</name>
<feature type="coiled-coil region" evidence="1">
    <location>
        <begin position="899"/>
        <end position="926"/>
    </location>
</feature>
<proteinExistence type="predicted"/>
<dbReference type="Proteomes" id="UP000182769">
    <property type="component" value="Unassembled WGS sequence"/>
</dbReference>
<keyword evidence="2" id="KW-0269">Exonuclease</keyword>
<evidence type="ECO:0000313" key="3">
    <source>
        <dbReference type="Proteomes" id="UP000182769"/>
    </source>
</evidence>
<feature type="coiled-coil region" evidence="1">
    <location>
        <begin position="371"/>
        <end position="408"/>
    </location>
</feature>
<dbReference type="InterPro" id="IPR027417">
    <property type="entry name" value="P-loop_NTPase"/>
</dbReference>
<dbReference type="SUPFAM" id="SSF52540">
    <property type="entry name" value="P-loop containing nucleoside triphosphate hydrolases"/>
    <property type="match status" value="2"/>
</dbReference>
<evidence type="ECO:0000313" key="2">
    <source>
        <dbReference type="EMBL" id="CUB03977.1"/>
    </source>
</evidence>
<keyword evidence="1" id="KW-0175">Coiled coil</keyword>
<dbReference type="PANTHER" id="PTHR32114">
    <property type="entry name" value="ABC TRANSPORTER ABCH.3"/>
    <property type="match status" value="1"/>
</dbReference>
<evidence type="ECO:0000256" key="1">
    <source>
        <dbReference type="SAM" id="Coils"/>
    </source>
</evidence>
<dbReference type="GO" id="GO:0006302">
    <property type="term" value="P:double-strand break repair"/>
    <property type="evidence" value="ECO:0007669"/>
    <property type="project" value="InterPro"/>
</dbReference>
<accession>A0A0K6IKY3</accession>
<reference evidence="3" key="1">
    <citation type="submission" date="2015-08" db="EMBL/GenBank/DDBJ databases">
        <authorList>
            <person name="Varghese N."/>
        </authorList>
    </citation>
    <scope>NUCLEOTIDE SEQUENCE [LARGE SCALE GENOMIC DNA]</scope>
    <source>
        <strain evidence="3">JCM 18476</strain>
    </source>
</reference>
<dbReference type="Pfam" id="PF13558">
    <property type="entry name" value="SbcC_Walker_B"/>
    <property type="match status" value="1"/>
</dbReference>
<protein>
    <submittedName>
        <fullName evidence="2">DNA repair exonuclease SbcCD ATPase subunit</fullName>
    </submittedName>
</protein>
<feature type="coiled-coil region" evidence="1">
    <location>
        <begin position="522"/>
        <end position="551"/>
    </location>
</feature>
<dbReference type="Gene3D" id="3.40.50.300">
    <property type="entry name" value="P-loop containing nucleotide triphosphate hydrolases"/>
    <property type="match status" value="2"/>
</dbReference>
<gene>
    <name evidence="2" type="ORF">Ga0061065_10569</name>
</gene>
<dbReference type="AlphaFoldDB" id="A0A0K6IKY3"/>
<feature type="coiled-coil region" evidence="1">
    <location>
        <begin position="436"/>
        <end position="498"/>
    </location>
</feature>